<dbReference type="EMBL" id="AAHYLK010000053">
    <property type="protein sequence ID" value="ECB7109576.1"/>
    <property type="molecule type" value="Genomic_DNA"/>
</dbReference>
<accession>A0A5Y0RZF1</accession>
<sequence>MRKFALRISLYYGDTLTRTLYDSQVFICQNAAREYAERKTSERQPGRFSRYFEVTELTPQIVNEIRHEYGWNSPSTVYRVLPDSLITVRGANNA</sequence>
<dbReference type="Proteomes" id="UP000839827">
    <property type="component" value="Unassembled WGS sequence"/>
</dbReference>
<protein>
    <submittedName>
        <fullName evidence="1">Uncharacterized protein</fullName>
    </submittedName>
</protein>
<dbReference type="AlphaFoldDB" id="A0A5Y0RZF1"/>
<reference evidence="1" key="1">
    <citation type="submission" date="2019-03" db="EMBL/GenBank/DDBJ databases">
        <authorList>
            <person name="Ashton P.M."/>
            <person name="Dallman T."/>
            <person name="Nair S."/>
            <person name="De Pinna E."/>
            <person name="Peters T."/>
            <person name="Grant K."/>
        </authorList>
    </citation>
    <scope>NUCLEOTIDE SEQUENCE [LARGE SCALE GENOMIC DNA]</scope>
    <source>
        <strain evidence="1">271153</strain>
    </source>
</reference>
<evidence type="ECO:0000313" key="1">
    <source>
        <dbReference type="EMBL" id="ECB7109576.1"/>
    </source>
</evidence>
<name>A0A5Y0RZF1_SALNE</name>
<organism evidence="1">
    <name type="scientific">Salmonella newport</name>
    <dbReference type="NCBI Taxonomy" id="108619"/>
    <lineage>
        <taxon>Bacteria</taxon>
        <taxon>Pseudomonadati</taxon>
        <taxon>Pseudomonadota</taxon>
        <taxon>Gammaproteobacteria</taxon>
        <taxon>Enterobacterales</taxon>
        <taxon>Enterobacteriaceae</taxon>
        <taxon>Salmonella</taxon>
    </lineage>
</organism>
<proteinExistence type="predicted"/>
<gene>
    <name evidence="1" type="ORF">E1A34_26680</name>
</gene>
<comment type="caution">
    <text evidence="1">The sequence shown here is derived from an EMBL/GenBank/DDBJ whole genome shotgun (WGS) entry which is preliminary data.</text>
</comment>